<evidence type="ECO:0000313" key="3">
    <source>
        <dbReference type="EMBL" id="RYC33527.1"/>
    </source>
</evidence>
<reference evidence="3 4" key="1">
    <citation type="submission" date="2018-12" db="EMBL/GenBank/DDBJ databases">
        <authorList>
            <person name="Grouzdev D.S."/>
            <person name="Krutkina M.S."/>
        </authorList>
    </citation>
    <scope>NUCLEOTIDE SEQUENCE [LARGE SCALE GENOMIC DNA]</scope>
    <source>
        <strain evidence="3 4">RmlP026</strain>
    </source>
</reference>
<proteinExistence type="predicted"/>
<dbReference type="Pfam" id="PF13763">
    <property type="entry name" value="DUF4167"/>
    <property type="match status" value="1"/>
</dbReference>
<feature type="compositionally biased region" description="Basic and acidic residues" evidence="1">
    <location>
        <begin position="318"/>
        <end position="334"/>
    </location>
</feature>
<dbReference type="EMBL" id="QYBB01000002">
    <property type="protein sequence ID" value="RYC33527.1"/>
    <property type="molecule type" value="Genomic_DNA"/>
</dbReference>
<feature type="compositionally biased region" description="Basic and acidic residues" evidence="1">
    <location>
        <begin position="285"/>
        <end position="304"/>
    </location>
</feature>
<organism evidence="3 4">
    <name type="scientific">Lichenibacterium minor</name>
    <dbReference type="NCBI Taxonomy" id="2316528"/>
    <lineage>
        <taxon>Bacteria</taxon>
        <taxon>Pseudomonadati</taxon>
        <taxon>Pseudomonadota</taxon>
        <taxon>Alphaproteobacteria</taxon>
        <taxon>Hyphomicrobiales</taxon>
        <taxon>Lichenihabitantaceae</taxon>
        <taxon>Lichenibacterium</taxon>
    </lineage>
</organism>
<feature type="domain" description="DUF4167" evidence="2">
    <location>
        <begin position="17"/>
        <end position="94"/>
    </location>
</feature>
<comment type="caution">
    <text evidence="3">The sequence shown here is derived from an EMBL/GenBank/DDBJ whole genome shotgun (WGS) entry which is preliminary data.</text>
</comment>
<feature type="compositionally biased region" description="Low complexity" evidence="1">
    <location>
        <begin position="393"/>
        <end position="406"/>
    </location>
</feature>
<dbReference type="InterPro" id="IPR025430">
    <property type="entry name" value="DUF4167"/>
</dbReference>
<feature type="region of interest" description="Disordered" evidence="1">
    <location>
        <begin position="1"/>
        <end position="47"/>
    </location>
</feature>
<feature type="compositionally biased region" description="Basic and acidic residues" evidence="1">
    <location>
        <begin position="355"/>
        <end position="370"/>
    </location>
</feature>
<evidence type="ECO:0000259" key="2">
    <source>
        <dbReference type="Pfam" id="PF13763"/>
    </source>
</evidence>
<dbReference type="OrthoDB" id="9816310at2"/>
<feature type="compositionally biased region" description="Acidic residues" evidence="1">
    <location>
        <begin position="106"/>
        <end position="117"/>
    </location>
</feature>
<keyword evidence="4" id="KW-1185">Reference proteome</keyword>
<feature type="region of interest" description="Disordered" evidence="1">
    <location>
        <begin position="94"/>
        <end position="450"/>
    </location>
</feature>
<protein>
    <submittedName>
        <fullName evidence="3">DUF4167 domain-containing protein</fullName>
    </submittedName>
</protein>
<reference evidence="3 4" key="2">
    <citation type="submission" date="2019-02" db="EMBL/GenBank/DDBJ databases">
        <title>'Lichenibacterium ramalinii' gen. nov. sp. nov., 'Lichenibacterium minor' gen. nov. sp. nov.</title>
        <authorList>
            <person name="Pankratov T."/>
        </authorList>
    </citation>
    <scope>NUCLEOTIDE SEQUENCE [LARGE SCALE GENOMIC DNA]</scope>
    <source>
        <strain evidence="3 4">RmlP026</strain>
    </source>
</reference>
<gene>
    <name evidence="3" type="ORF">D3273_03415</name>
</gene>
<evidence type="ECO:0000256" key="1">
    <source>
        <dbReference type="SAM" id="MobiDB-lite"/>
    </source>
</evidence>
<feature type="compositionally biased region" description="Low complexity" evidence="1">
    <location>
        <begin position="268"/>
        <end position="282"/>
    </location>
</feature>
<accession>A0A4Q2UE78</accession>
<feature type="compositionally biased region" description="Basic and acidic residues" evidence="1">
    <location>
        <begin position="241"/>
        <end position="267"/>
    </location>
</feature>
<evidence type="ECO:0000313" key="4">
    <source>
        <dbReference type="Proteomes" id="UP000290759"/>
    </source>
</evidence>
<name>A0A4Q2UE78_9HYPH</name>
<sequence>MSPQGRSMRPGQNKRMRGRPNTNNGGGNRKGPNPLTRSYESNGPDVKIRGNAHHVAEKYLQLARDAQSSGDPVAAESYLQHAEHYFRLIASAQAAQAGYARQPDAVDTEGEDEDDSGIPDRFASPQAPAPFVPQPVAAQPYGAERQPYNGDNRQPYADRQNGQGQNAQGQGGERQPYNDRQNGERAPYGDRNNYQRQDRQDRNGLNRRPYRDNNGGEIRADDRPQGQDRQNQNQNQNQERSFGDRPYGDRQSRRERFAQERQERQGQDRNGQSQNGQQQNGQERSYGDRSYEQPRDGERFRDGQADDQPNGGTSGEQPRAEAAPERQPEIRQEPAQEAARQPDPTPASDAQPEPAPRRSEAPRRRERAERPAPAPVDDAPGLPSFITTPTRVAPAADAASPEPSLATTTAFPGDDADGAPKFPRRRRRTTRATADGEAPAPGADQPASDD</sequence>
<dbReference type="AlphaFoldDB" id="A0A4Q2UE78"/>
<dbReference type="Proteomes" id="UP000290759">
    <property type="component" value="Unassembled WGS sequence"/>
</dbReference>